<sequence length="371" mass="42085">MTQPLPPGATLPLTFAPGDALTADSLNRLQTELLSRILSHSHAGNTETDQEGVVLGSSSLADGSVEARHLAPNAVPPEAIPDRSVTRAKLAESLHELLAHLEHQTRHLREHIFRLESDMDEAKEAVYRENDRIALLNERLELALVIAEDARLKEQEDELRIENMENQIVHRDERFAKMEGAVAALTESFERAERDAERSRRDSDERLARIERGFNGLQERFDRLEATTTVQIAELVEHAERDEATDIAFRESVGEMVDRLVRTPLPTTWGYFRNYQDIVSYEEEYTQNIDAADIVSGADGETVELRFVRPYADKYYTVLITPEQRGVHALPTAVPVILHRDAETVRFGFWDGYRWHARNGAWNIAIFGLLA</sequence>
<gene>
    <name evidence="2" type="ORF">D3H35_17160</name>
</gene>
<proteinExistence type="predicted"/>
<comment type="caution">
    <text evidence="2">The sequence shown here is derived from an EMBL/GenBank/DDBJ whole genome shotgun (WGS) entry which is preliminary data.</text>
</comment>
<dbReference type="Proteomes" id="UP000266340">
    <property type="component" value="Unassembled WGS sequence"/>
</dbReference>
<evidence type="ECO:0000313" key="2">
    <source>
        <dbReference type="EMBL" id="RIE02433.1"/>
    </source>
</evidence>
<evidence type="ECO:0000313" key="3">
    <source>
        <dbReference type="Proteomes" id="UP000266340"/>
    </source>
</evidence>
<keyword evidence="3" id="KW-1185">Reference proteome</keyword>
<reference evidence="2 3" key="1">
    <citation type="submission" date="2018-09" db="EMBL/GenBank/DDBJ databases">
        <title>Cohnella cavernae sp. nov., isolated from a karst cave.</title>
        <authorList>
            <person name="Zhu H."/>
        </authorList>
    </citation>
    <scope>NUCLEOTIDE SEQUENCE [LARGE SCALE GENOMIC DNA]</scope>
    <source>
        <strain evidence="2 3">K2E09-144</strain>
    </source>
</reference>
<evidence type="ECO:0000256" key="1">
    <source>
        <dbReference type="SAM" id="Coils"/>
    </source>
</evidence>
<dbReference type="AlphaFoldDB" id="A0A398CI16"/>
<name>A0A398CI16_9BACL</name>
<protein>
    <submittedName>
        <fullName evidence="2">Uncharacterized protein</fullName>
    </submittedName>
</protein>
<dbReference type="RefSeq" id="WP_119150472.1">
    <property type="nucleotide sequence ID" value="NZ_JBHSOV010000048.1"/>
</dbReference>
<accession>A0A398CI16</accession>
<organism evidence="2 3">
    <name type="scientific">Cohnella faecalis</name>
    <dbReference type="NCBI Taxonomy" id="2315694"/>
    <lineage>
        <taxon>Bacteria</taxon>
        <taxon>Bacillati</taxon>
        <taxon>Bacillota</taxon>
        <taxon>Bacilli</taxon>
        <taxon>Bacillales</taxon>
        <taxon>Paenibacillaceae</taxon>
        <taxon>Cohnella</taxon>
    </lineage>
</organism>
<dbReference type="EMBL" id="QXJM01000039">
    <property type="protein sequence ID" value="RIE02433.1"/>
    <property type="molecule type" value="Genomic_DNA"/>
</dbReference>
<keyword evidence="1" id="KW-0175">Coiled coil</keyword>
<feature type="coiled-coil region" evidence="1">
    <location>
        <begin position="119"/>
        <end position="227"/>
    </location>
</feature>